<dbReference type="GeneID" id="20202482"/>
<dbReference type="PROSITE" id="PS50017">
    <property type="entry name" value="DEATH_DOMAIN"/>
    <property type="match status" value="2"/>
</dbReference>
<evidence type="ECO:0000313" key="3">
    <source>
        <dbReference type="EnsemblMetazoa" id="HelroP168775"/>
    </source>
</evidence>
<dbReference type="OrthoDB" id="6118651at2759"/>
<dbReference type="InParanoid" id="T1F0Y2"/>
<dbReference type="CTD" id="20202482"/>
<name>T1F0Y2_HELRO</name>
<dbReference type="RefSeq" id="XP_009012882.1">
    <property type="nucleotide sequence ID" value="XM_009014634.1"/>
</dbReference>
<dbReference type="EMBL" id="KB096023">
    <property type="protein sequence ID" value="ESO08860.1"/>
    <property type="molecule type" value="Genomic_DNA"/>
</dbReference>
<reference evidence="2 4" key="2">
    <citation type="journal article" date="2013" name="Nature">
        <title>Insights into bilaterian evolution from three spiralian genomes.</title>
        <authorList>
            <person name="Simakov O."/>
            <person name="Marletaz F."/>
            <person name="Cho S.J."/>
            <person name="Edsinger-Gonzales E."/>
            <person name="Havlak P."/>
            <person name="Hellsten U."/>
            <person name="Kuo D.H."/>
            <person name="Larsson T."/>
            <person name="Lv J."/>
            <person name="Arendt D."/>
            <person name="Savage R."/>
            <person name="Osoegawa K."/>
            <person name="de Jong P."/>
            <person name="Grimwood J."/>
            <person name="Chapman J.A."/>
            <person name="Shapiro H."/>
            <person name="Aerts A."/>
            <person name="Otillar R.P."/>
            <person name="Terry A.Y."/>
            <person name="Boore J.L."/>
            <person name="Grigoriev I.V."/>
            <person name="Lindberg D.R."/>
            <person name="Seaver E.C."/>
            <person name="Weisblat D.A."/>
            <person name="Putnam N.H."/>
            <person name="Rokhsar D.S."/>
        </authorList>
    </citation>
    <scope>NUCLEOTIDE SEQUENCE</scope>
</reference>
<reference evidence="3" key="3">
    <citation type="submission" date="2015-06" db="UniProtKB">
        <authorList>
            <consortium name="EnsemblMetazoa"/>
        </authorList>
    </citation>
    <scope>IDENTIFICATION</scope>
</reference>
<keyword evidence="4" id="KW-1185">Reference proteome</keyword>
<dbReference type="Gene3D" id="1.10.533.10">
    <property type="entry name" value="Death Domain, Fas"/>
    <property type="match status" value="2"/>
</dbReference>
<dbReference type="InterPro" id="IPR000488">
    <property type="entry name" value="Death_dom"/>
</dbReference>
<evidence type="ECO:0000313" key="2">
    <source>
        <dbReference type="EMBL" id="ESO08860.1"/>
    </source>
</evidence>
<feature type="domain" description="Death" evidence="1">
    <location>
        <begin position="19"/>
        <end position="102"/>
    </location>
</feature>
<dbReference type="Proteomes" id="UP000015101">
    <property type="component" value="Unassembled WGS sequence"/>
</dbReference>
<dbReference type="EnsemblMetazoa" id="HelroT168775">
    <property type="protein sequence ID" value="HelroP168775"/>
    <property type="gene ID" value="HelroG168775"/>
</dbReference>
<dbReference type="GO" id="GO:0007165">
    <property type="term" value="P:signal transduction"/>
    <property type="evidence" value="ECO:0007669"/>
    <property type="project" value="InterPro"/>
</dbReference>
<gene>
    <name evidence="3" type="primary">20202482</name>
    <name evidence="2" type="ORF">HELRODRAFT_168775</name>
</gene>
<evidence type="ECO:0000313" key="4">
    <source>
        <dbReference type="Proteomes" id="UP000015101"/>
    </source>
</evidence>
<sequence length="199" mass="23156">MAFTIRRTPFTPRPDGFIDQAFLEDLSNRIGDDWIRLADYLNVRRIRIQALNIDRANKNPAMDVLMTWIKRMPRSANKLSILMEALSSCGRRDLSNMLMERRNDERKKSPLYSKEARLERAIRTISAYSHLIYDWHLLCQRLNISDDVIQSLQNRYNNTSNRCHRAITYWAEMSGGGCSDDVGDEVISLKKITTDEKAN</sequence>
<proteinExistence type="predicted"/>
<dbReference type="KEGG" id="hro:HELRODRAFT_168775"/>
<organism evidence="3 4">
    <name type="scientific">Helobdella robusta</name>
    <name type="common">Californian leech</name>
    <dbReference type="NCBI Taxonomy" id="6412"/>
    <lineage>
        <taxon>Eukaryota</taxon>
        <taxon>Metazoa</taxon>
        <taxon>Spiralia</taxon>
        <taxon>Lophotrochozoa</taxon>
        <taxon>Annelida</taxon>
        <taxon>Clitellata</taxon>
        <taxon>Hirudinea</taxon>
        <taxon>Rhynchobdellida</taxon>
        <taxon>Glossiphoniidae</taxon>
        <taxon>Helobdella</taxon>
    </lineage>
</organism>
<dbReference type="InterPro" id="IPR011029">
    <property type="entry name" value="DEATH-like_dom_sf"/>
</dbReference>
<accession>T1F0Y2</accession>
<protein>
    <recommendedName>
        <fullName evidence="1">Death domain-containing protein</fullName>
    </recommendedName>
</protein>
<dbReference type="SUPFAM" id="SSF47986">
    <property type="entry name" value="DEATH domain"/>
    <property type="match status" value="2"/>
</dbReference>
<dbReference type="HOGENOM" id="CLU_1373574_0_0_1"/>
<dbReference type="AlphaFoldDB" id="T1F0Y2"/>
<reference evidence="4" key="1">
    <citation type="submission" date="2012-12" db="EMBL/GenBank/DDBJ databases">
        <authorList>
            <person name="Hellsten U."/>
            <person name="Grimwood J."/>
            <person name="Chapman J.A."/>
            <person name="Shapiro H."/>
            <person name="Aerts A."/>
            <person name="Otillar R.P."/>
            <person name="Terry A.Y."/>
            <person name="Boore J.L."/>
            <person name="Simakov O."/>
            <person name="Marletaz F."/>
            <person name="Cho S.-J."/>
            <person name="Edsinger-Gonzales E."/>
            <person name="Havlak P."/>
            <person name="Kuo D.-H."/>
            <person name="Larsson T."/>
            <person name="Lv J."/>
            <person name="Arendt D."/>
            <person name="Savage R."/>
            <person name="Osoegawa K."/>
            <person name="de Jong P."/>
            <person name="Lindberg D.R."/>
            <person name="Seaver E.C."/>
            <person name="Weisblat D.A."/>
            <person name="Putnam N.H."/>
            <person name="Grigoriev I.V."/>
            <person name="Rokhsar D.S."/>
        </authorList>
    </citation>
    <scope>NUCLEOTIDE SEQUENCE</scope>
</reference>
<dbReference type="EMBL" id="AMQM01003081">
    <property type="status" value="NOT_ANNOTATED_CDS"/>
    <property type="molecule type" value="Genomic_DNA"/>
</dbReference>
<feature type="domain" description="Death" evidence="1">
    <location>
        <begin position="134"/>
        <end position="199"/>
    </location>
</feature>
<dbReference type="Pfam" id="PF00531">
    <property type="entry name" value="Death"/>
    <property type="match status" value="1"/>
</dbReference>
<evidence type="ECO:0000259" key="1">
    <source>
        <dbReference type="PROSITE" id="PS50017"/>
    </source>
</evidence>